<dbReference type="EMBL" id="VXMH01000036">
    <property type="protein sequence ID" value="MYC94896.1"/>
    <property type="molecule type" value="Genomic_DNA"/>
</dbReference>
<reference evidence="1" key="1">
    <citation type="submission" date="2019-09" db="EMBL/GenBank/DDBJ databases">
        <title>Characterisation of the sponge microbiome using genome-centric metagenomics.</title>
        <authorList>
            <person name="Engelberts J.P."/>
            <person name="Robbins S.J."/>
            <person name="De Goeij J.M."/>
            <person name="Aranda M."/>
            <person name="Bell S.C."/>
            <person name="Webster N.S."/>
        </authorList>
    </citation>
    <scope>NUCLEOTIDE SEQUENCE</scope>
    <source>
        <strain evidence="1">SB0661_bin_32</strain>
    </source>
</reference>
<dbReference type="AlphaFoldDB" id="A0A6B1D5K6"/>
<protein>
    <submittedName>
        <fullName evidence="1">Uncharacterized protein</fullName>
    </submittedName>
</protein>
<gene>
    <name evidence="1" type="ORF">F4X14_07985</name>
</gene>
<comment type="caution">
    <text evidence="1">The sequence shown here is derived from an EMBL/GenBank/DDBJ whole genome shotgun (WGS) entry which is preliminary data.</text>
</comment>
<proteinExistence type="predicted"/>
<sequence>MTMVETTESMNAQPLTTEQLEQAKRYILNSLPQILEQSPEFVVFVEGVVAKKFPRRDEFARLLAQVEVSRQET</sequence>
<accession>A0A6B1D5K6</accession>
<name>A0A6B1D5K6_9CHLR</name>
<organism evidence="1">
    <name type="scientific">Caldilineaceae bacterium SB0661_bin_32</name>
    <dbReference type="NCBI Taxonomy" id="2605255"/>
    <lineage>
        <taxon>Bacteria</taxon>
        <taxon>Bacillati</taxon>
        <taxon>Chloroflexota</taxon>
        <taxon>Caldilineae</taxon>
        <taxon>Caldilineales</taxon>
        <taxon>Caldilineaceae</taxon>
    </lineage>
</organism>
<evidence type="ECO:0000313" key="1">
    <source>
        <dbReference type="EMBL" id="MYC94896.1"/>
    </source>
</evidence>